<feature type="compositionally biased region" description="Basic residues" evidence="9">
    <location>
        <begin position="806"/>
        <end position="822"/>
    </location>
</feature>
<dbReference type="Pfam" id="PF01545">
    <property type="entry name" value="Cation_efflux"/>
    <property type="match status" value="1"/>
</dbReference>
<evidence type="ECO:0000256" key="6">
    <source>
        <dbReference type="ARBA" id="ARBA00023065"/>
    </source>
</evidence>
<dbReference type="GO" id="GO:0005385">
    <property type="term" value="F:zinc ion transmembrane transporter activity"/>
    <property type="evidence" value="ECO:0007669"/>
    <property type="project" value="UniProtKB-UniRule"/>
</dbReference>
<gene>
    <name evidence="12" type="ORF">ACJ73_08826</name>
</gene>
<keyword evidence="8" id="KW-0256">Endoplasmic reticulum</keyword>
<sequence length="904" mass="98393">MSVPLYPPMADLDRGGWRPPPPGHRRSHGGYVPHGQKPLSMTHPGSLAPSSSNLSAHSNLQLHASDSAVESTTHSLVHHARHYSEVPSRSSNISNDVSTRADSCDMVNGNGCSSPEFSLGASTATMRGDRRFMPESSEQSATFLSNEILAGILVSVPYLIFSAFMGTYHSAHDSGGELGDESVESGQILPLSPKREFLCTCALTSVAMLIMGLYSELRMKNQLRVLNDPTGKAKSAGGTMPTVRHTILMAISIGLPFYASLLLDHGRVVIVILLLLISGLAPIVQLDPDSYQQKQSRFHLAQRKGTICFVLGMVVLDTAGFTTSIDWRLVLRGYLALFLSVFIIQPPFEKSRNRPSIVHSKGLTYEPAVSGSAPPVQRSLLPESKAAVAGSDLYFRVGSILGVSCFLIGYLTGGIHISLPALLITLITALLSAVSFLHIERATFQSKHPLAFIAGSGSTIMVNAVISHMEFSEIALACSFIVVGYILVHLDLRAAQPNVHGHSHAVHGHGHHSLNHADHHKSDAGPSRVTRWLLKSCDRWPFIYGILKEKDSRRIFYFMCLNFVFMLVQLSYGILTGSLGLLSDSIHMLFDCFALAVGLSAAVMSKWPPSVRFPYGYGKVDTLAGFANGVFLMIISIEIVYEAIERLMSGSEVHRIGELLFVSAAGLAVNMVGIMAFDHGHHHGHSHSHGGHDHGHSHSNENMHGIFLHILADTLGSVAVVLSTILVHFYKWSGFDPIASCLIAILIFVSAIPLVASTSKTLLLALPADVEYGLRDALAGVSTLRGVVGYSVPKFWLDDTVHDHQHKHDHHHDHDHSHHSHTHPQDESHCNSDKHSHEHAHGHGGSGQRILGVMHVIASRGADMEDVRLRTISYLSEKDINILVQVEREGESRCWCGGGNKLMN</sequence>
<evidence type="ECO:0000313" key="13">
    <source>
        <dbReference type="Proteomes" id="UP000242791"/>
    </source>
</evidence>
<feature type="transmembrane region" description="Helical" evidence="10">
    <location>
        <begin position="625"/>
        <end position="644"/>
    </location>
</feature>
<feature type="transmembrane region" description="Helical" evidence="10">
    <location>
        <begin position="242"/>
        <end position="262"/>
    </location>
</feature>
<reference evidence="12 13" key="1">
    <citation type="submission" date="2015-08" db="EMBL/GenBank/DDBJ databases">
        <title>Emmonsia species relationships and genome sequence.</title>
        <authorList>
            <person name="Cuomo C.A."/>
            <person name="Schwartz I.S."/>
            <person name="Kenyon C."/>
            <person name="De Hoog G.S."/>
            <person name="Govender N.P."/>
            <person name="Botha A."/>
            <person name="Moreno L."/>
            <person name="De Vries M."/>
            <person name="Munoz J.F."/>
            <person name="Stielow J.B."/>
        </authorList>
    </citation>
    <scope>NUCLEOTIDE SEQUENCE [LARGE SCALE GENOMIC DNA]</scope>
    <source>
        <strain evidence="12 13">EI222</strain>
    </source>
</reference>
<evidence type="ECO:0000256" key="2">
    <source>
        <dbReference type="ARBA" id="ARBA00008873"/>
    </source>
</evidence>
<feature type="transmembrane region" description="Helical" evidence="10">
    <location>
        <begin position="393"/>
        <end position="411"/>
    </location>
</feature>
<dbReference type="InterPro" id="IPR058533">
    <property type="entry name" value="Cation_efflux_TM"/>
</dbReference>
<dbReference type="GO" id="GO:0005789">
    <property type="term" value="C:endoplasmic reticulum membrane"/>
    <property type="evidence" value="ECO:0007669"/>
    <property type="project" value="UniProtKB-SubCell"/>
</dbReference>
<name>A0A1J9PMK4_9EURO</name>
<comment type="caution">
    <text evidence="12">The sequence shown here is derived from an EMBL/GenBank/DDBJ whole genome shotgun (WGS) entry which is preliminary data.</text>
</comment>
<keyword evidence="5 10" id="KW-1133">Transmembrane helix</keyword>
<evidence type="ECO:0000256" key="4">
    <source>
        <dbReference type="ARBA" id="ARBA00022692"/>
    </source>
</evidence>
<evidence type="ECO:0000256" key="1">
    <source>
        <dbReference type="ARBA" id="ARBA00004141"/>
    </source>
</evidence>
<feature type="compositionally biased region" description="Polar residues" evidence="9">
    <location>
        <begin position="48"/>
        <end position="75"/>
    </location>
</feature>
<comment type="function">
    <text evidence="8">Functions as a zinc transporter.</text>
</comment>
<feature type="compositionally biased region" description="Basic and acidic residues" evidence="9">
    <location>
        <begin position="823"/>
        <end position="841"/>
    </location>
</feature>
<feature type="transmembrane region" description="Helical" evidence="10">
    <location>
        <begin position="706"/>
        <end position="731"/>
    </location>
</feature>
<feature type="region of interest" description="Disordered" evidence="9">
    <location>
        <begin position="1"/>
        <end position="102"/>
    </location>
</feature>
<feature type="region of interest" description="Disordered" evidence="9">
    <location>
        <begin position="806"/>
        <end position="847"/>
    </location>
</feature>
<dbReference type="InterPro" id="IPR002524">
    <property type="entry name" value="Cation_efflux"/>
</dbReference>
<keyword evidence="7 10" id="KW-0472">Membrane</keyword>
<evidence type="ECO:0000256" key="3">
    <source>
        <dbReference type="ARBA" id="ARBA00022448"/>
    </source>
</evidence>
<dbReference type="Gene3D" id="1.20.1510.10">
    <property type="entry name" value="Cation efflux protein transmembrane domain"/>
    <property type="match status" value="1"/>
</dbReference>
<dbReference type="STRING" id="1658174.A0A1J9PMK4"/>
<evidence type="ECO:0000259" key="11">
    <source>
        <dbReference type="Pfam" id="PF01545"/>
    </source>
</evidence>
<feature type="compositionally biased region" description="Polar residues" evidence="9">
    <location>
        <begin position="87"/>
        <end position="101"/>
    </location>
</feature>
<dbReference type="AlphaFoldDB" id="A0A1J9PMK4"/>
<feature type="region of interest" description="Disordered" evidence="9">
    <location>
        <begin position="501"/>
        <end position="523"/>
    </location>
</feature>
<dbReference type="NCBIfam" id="TIGR01297">
    <property type="entry name" value="CDF"/>
    <property type="match status" value="1"/>
</dbReference>
<dbReference type="PANTHER" id="PTHR45755">
    <property type="match status" value="1"/>
</dbReference>
<feature type="transmembrane region" description="Helical" evidence="10">
    <location>
        <begin position="268"/>
        <end position="286"/>
    </location>
</feature>
<dbReference type="GO" id="GO:1904257">
    <property type="term" value="P:zinc ion import into Golgi lumen"/>
    <property type="evidence" value="ECO:0007669"/>
    <property type="project" value="TreeGrafter"/>
</dbReference>
<proteinExistence type="inferred from homology"/>
<evidence type="ECO:0000256" key="7">
    <source>
        <dbReference type="ARBA" id="ARBA00023136"/>
    </source>
</evidence>
<dbReference type="InterPro" id="IPR027469">
    <property type="entry name" value="Cation_efflux_TMD_sf"/>
</dbReference>
<evidence type="ECO:0000313" key="12">
    <source>
        <dbReference type="EMBL" id="OJD17106.1"/>
    </source>
</evidence>
<dbReference type="GO" id="GO:0031410">
    <property type="term" value="C:cytoplasmic vesicle"/>
    <property type="evidence" value="ECO:0007669"/>
    <property type="project" value="TreeGrafter"/>
</dbReference>
<feature type="transmembrane region" description="Helical" evidence="10">
    <location>
        <begin position="307"/>
        <end position="325"/>
    </location>
</feature>
<dbReference type="Proteomes" id="UP000242791">
    <property type="component" value="Unassembled WGS sequence"/>
</dbReference>
<feature type="transmembrane region" description="Helical" evidence="10">
    <location>
        <begin position="474"/>
        <end position="492"/>
    </location>
</feature>
<dbReference type="FunFam" id="1.20.1510.10:FF:000014">
    <property type="entry name" value="Cation efflux protein/ zinc transporter"/>
    <property type="match status" value="1"/>
</dbReference>
<protein>
    <recommendedName>
        <fullName evidence="8">Zinc transporter</fullName>
    </recommendedName>
</protein>
<comment type="similarity">
    <text evidence="2 8">Belongs to the cation diffusion facilitator (CDF) transporter (TC 2.A.4) family. SLC30A subfamily.</text>
</comment>
<keyword evidence="6 8" id="KW-0406">Ion transport</keyword>
<dbReference type="InterPro" id="IPR045316">
    <property type="entry name" value="Msc2-like"/>
</dbReference>
<dbReference type="GO" id="GO:0005794">
    <property type="term" value="C:Golgi apparatus"/>
    <property type="evidence" value="ECO:0007669"/>
    <property type="project" value="TreeGrafter"/>
</dbReference>
<organism evidence="12 13">
    <name type="scientific">Blastomyces percursus</name>
    <dbReference type="NCBI Taxonomy" id="1658174"/>
    <lineage>
        <taxon>Eukaryota</taxon>
        <taxon>Fungi</taxon>
        <taxon>Dikarya</taxon>
        <taxon>Ascomycota</taxon>
        <taxon>Pezizomycotina</taxon>
        <taxon>Eurotiomycetes</taxon>
        <taxon>Eurotiomycetidae</taxon>
        <taxon>Onygenales</taxon>
        <taxon>Ajellomycetaceae</taxon>
        <taxon>Blastomyces</taxon>
    </lineage>
</organism>
<evidence type="ECO:0000256" key="8">
    <source>
        <dbReference type="RuleBase" id="RU369017"/>
    </source>
</evidence>
<accession>A0A1J9PMK4</accession>
<feature type="transmembrane region" description="Helical" evidence="10">
    <location>
        <begin position="555"/>
        <end position="574"/>
    </location>
</feature>
<feature type="transmembrane region" description="Helical" evidence="10">
    <location>
        <begin position="656"/>
        <end position="677"/>
    </location>
</feature>
<dbReference type="OrthoDB" id="78669at2759"/>
<feature type="transmembrane region" description="Helical" evidence="10">
    <location>
        <begin position="331"/>
        <end position="348"/>
    </location>
</feature>
<comment type="subcellular location">
    <subcellularLocation>
        <location evidence="8">Endoplasmic reticulum membrane</location>
        <topology evidence="8">Multi-pass membrane protein</topology>
    </subcellularLocation>
    <subcellularLocation>
        <location evidence="1">Membrane</location>
        <topology evidence="1">Multi-pass membrane protein</topology>
    </subcellularLocation>
</comment>
<dbReference type="VEuPathDB" id="FungiDB:ACJ73_08826"/>
<evidence type="ECO:0000256" key="10">
    <source>
        <dbReference type="SAM" id="Phobius"/>
    </source>
</evidence>
<feature type="transmembrane region" description="Helical" evidence="10">
    <location>
        <begin position="737"/>
        <end position="756"/>
    </location>
</feature>
<feature type="domain" description="Cation efflux protein transmembrane" evidence="11">
    <location>
        <begin position="555"/>
        <end position="763"/>
    </location>
</feature>
<feature type="transmembrane region" description="Helical" evidence="10">
    <location>
        <begin position="417"/>
        <end position="437"/>
    </location>
</feature>
<dbReference type="PANTHER" id="PTHR45755:SF4">
    <property type="entry name" value="ZINC TRANSPORTER 7"/>
    <property type="match status" value="1"/>
</dbReference>
<dbReference type="SUPFAM" id="SSF161111">
    <property type="entry name" value="Cation efflux protein transmembrane domain-like"/>
    <property type="match status" value="1"/>
</dbReference>
<dbReference type="EMBL" id="LGTZ01002219">
    <property type="protein sequence ID" value="OJD17106.1"/>
    <property type="molecule type" value="Genomic_DNA"/>
</dbReference>
<evidence type="ECO:0000256" key="5">
    <source>
        <dbReference type="ARBA" id="ARBA00022989"/>
    </source>
</evidence>
<evidence type="ECO:0000256" key="9">
    <source>
        <dbReference type="SAM" id="MobiDB-lite"/>
    </source>
</evidence>
<keyword evidence="3 8" id="KW-0813">Transport</keyword>
<dbReference type="GO" id="GO:0006882">
    <property type="term" value="P:intracellular zinc ion homeostasis"/>
    <property type="evidence" value="ECO:0007669"/>
    <property type="project" value="InterPro"/>
</dbReference>
<keyword evidence="13" id="KW-1185">Reference proteome</keyword>
<keyword evidence="4 10" id="KW-0812">Transmembrane</keyword>
<feature type="compositionally biased region" description="Basic residues" evidence="9">
    <location>
        <begin position="501"/>
        <end position="514"/>
    </location>
</feature>